<feature type="transmembrane region" description="Helical" evidence="8">
    <location>
        <begin position="170"/>
        <end position="193"/>
    </location>
</feature>
<dbReference type="HOGENOM" id="CLU_046659_1_1_9"/>
<organism evidence="9 10">
    <name type="scientific">Halobacteroides halobius (strain ATCC 35273 / DSM 5150 / MD-1)</name>
    <dbReference type="NCBI Taxonomy" id="748449"/>
    <lineage>
        <taxon>Bacteria</taxon>
        <taxon>Bacillati</taxon>
        <taxon>Bacillota</taxon>
        <taxon>Clostridia</taxon>
        <taxon>Halanaerobiales</taxon>
        <taxon>Halobacteroidaceae</taxon>
        <taxon>Halobacteroides</taxon>
    </lineage>
</organism>
<evidence type="ECO:0000256" key="3">
    <source>
        <dbReference type="ARBA" id="ARBA00022692"/>
    </source>
</evidence>
<evidence type="ECO:0000256" key="8">
    <source>
        <dbReference type="HAMAP-Rule" id="MF_00478"/>
    </source>
</evidence>
<proteinExistence type="inferred from homology"/>
<sequence>MFKLWKDFSKGIWEENPALVMLLGMCPTLAVTNTATNGFAMGLATTFVLLGAGIVNSLLRNLIPDEVRIPSFIVVIATFVTIVDYVAKAYFPAIAASLKLFIPLIVVNCLILGRSESFASKMPVHRSVFDALGMGIGFTWALTFLGIIRELLGFGTIFSIQVMGDWFNTWGIMVLPAGAFLSLGTVLGVVNAIKDQSISFQDLIGGSNSQVNNDRSKSI</sequence>
<dbReference type="PANTHER" id="PTHR30586:SF0">
    <property type="entry name" value="ION-TRANSLOCATING OXIDOREDUCTASE COMPLEX SUBUNIT E"/>
    <property type="match status" value="1"/>
</dbReference>
<dbReference type="GO" id="GO:0005886">
    <property type="term" value="C:plasma membrane"/>
    <property type="evidence" value="ECO:0007669"/>
    <property type="project" value="UniProtKB-SubCell"/>
</dbReference>
<protein>
    <recommendedName>
        <fullName evidence="8">Ion-translocating oxidoreductase complex subunit E</fullName>
        <ecNumber evidence="8">7.-.-.-</ecNumber>
    </recommendedName>
    <alternativeName>
        <fullName evidence="8">Rnf electron transport complex subunit E</fullName>
    </alternativeName>
</protein>
<comment type="function">
    <text evidence="8">Part of a membrane-bound complex that couples electron transfer with translocation of ions across the membrane.</text>
</comment>
<dbReference type="NCBIfam" id="TIGR01948">
    <property type="entry name" value="rnfE"/>
    <property type="match status" value="1"/>
</dbReference>
<dbReference type="STRING" id="748449.Halha_2008"/>
<dbReference type="HAMAP" id="MF_00478">
    <property type="entry name" value="RsxE_RnfE"/>
    <property type="match status" value="1"/>
</dbReference>
<feature type="transmembrane region" description="Helical" evidence="8">
    <location>
        <begin position="40"/>
        <end position="59"/>
    </location>
</feature>
<gene>
    <name evidence="8" type="primary">rnfE</name>
    <name evidence="9" type="ordered locus">Halha_2008</name>
</gene>
<evidence type="ECO:0000313" key="9">
    <source>
        <dbReference type="EMBL" id="AGB41907.1"/>
    </source>
</evidence>
<feature type="transmembrane region" description="Helical" evidence="8">
    <location>
        <begin position="93"/>
        <end position="113"/>
    </location>
</feature>
<accession>L0K9E8</accession>
<feature type="transmembrane region" description="Helical" evidence="8">
    <location>
        <begin position="71"/>
        <end position="87"/>
    </location>
</feature>
<dbReference type="RefSeq" id="WP_015327621.1">
    <property type="nucleotide sequence ID" value="NC_019978.1"/>
</dbReference>
<comment type="similarity">
    <text evidence="8">Belongs to the NqrDE/RnfAE family.</text>
</comment>
<dbReference type="PIRSF" id="PIRSF006102">
    <property type="entry name" value="NQR_DE"/>
    <property type="match status" value="1"/>
</dbReference>
<dbReference type="EC" id="7.-.-.-" evidence="8"/>
<name>L0K9E8_HALHC</name>
<keyword evidence="3 8" id="KW-0812">Transmembrane</keyword>
<dbReference type="InterPro" id="IPR003667">
    <property type="entry name" value="NqrDE/RnfAE"/>
</dbReference>
<dbReference type="Proteomes" id="UP000010880">
    <property type="component" value="Chromosome"/>
</dbReference>
<dbReference type="AlphaFoldDB" id="L0K9E8"/>
<dbReference type="PATRIC" id="fig|748449.3.peg.1935"/>
<reference evidence="10" key="1">
    <citation type="submission" date="2012-02" db="EMBL/GenBank/DDBJ databases">
        <title>The complete genome of Halobacteroides halobius DSM 5150.</title>
        <authorList>
            <person name="Lucas S."/>
            <person name="Copeland A."/>
            <person name="Lapidus A."/>
            <person name="Glavina del Rio T."/>
            <person name="Dalin E."/>
            <person name="Tice H."/>
            <person name="Bruce D."/>
            <person name="Goodwin L."/>
            <person name="Pitluck S."/>
            <person name="Peters L."/>
            <person name="Mikhailova N."/>
            <person name="Gu W."/>
            <person name="Kyrpides N."/>
            <person name="Mavromatis K."/>
            <person name="Ivanova N."/>
            <person name="Brettin T."/>
            <person name="Detter J.C."/>
            <person name="Han C."/>
            <person name="Larimer F."/>
            <person name="Land M."/>
            <person name="Hauser L."/>
            <person name="Markowitz V."/>
            <person name="Cheng J.-F."/>
            <person name="Hugenholtz P."/>
            <person name="Woyke T."/>
            <person name="Wu D."/>
            <person name="Tindall B."/>
            <person name="Pomrenke H."/>
            <person name="Brambilla E."/>
            <person name="Klenk H.-P."/>
            <person name="Eisen J.A."/>
        </authorList>
    </citation>
    <scope>NUCLEOTIDE SEQUENCE [LARGE SCALE GENOMIC DNA]</scope>
    <source>
        <strain evidence="10">ATCC 35273 / DSM 5150 / MD-1</strain>
    </source>
</reference>
<evidence type="ECO:0000256" key="2">
    <source>
        <dbReference type="ARBA" id="ARBA00022448"/>
    </source>
</evidence>
<keyword evidence="7 8" id="KW-0472">Membrane</keyword>
<dbReference type="Pfam" id="PF02508">
    <property type="entry name" value="Rnf-Nqr"/>
    <property type="match status" value="1"/>
</dbReference>
<dbReference type="PANTHER" id="PTHR30586">
    <property type="entry name" value="ELECTRON TRANSPORT COMPLEX PROTEIN RNFE"/>
    <property type="match status" value="1"/>
</dbReference>
<dbReference type="GO" id="GO:0012505">
    <property type="term" value="C:endomembrane system"/>
    <property type="evidence" value="ECO:0007669"/>
    <property type="project" value="UniProtKB-SubCell"/>
</dbReference>
<comment type="subcellular location">
    <subcellularLocation>
        <location evidence="8">Cell membrane</location>
        <topology evidence="8">Multi-pass membrane protein</topology>
    </subcellularLocation>
    <subcellularLocation>
        <location evidence="1">Endomembrane system</location>
        <topology evidence="1">Multi-pass membrane protein</topology>
    </subcellularLocation>
</comment>
<dbReference type="GO" id="GO:0022900">
    <property type="term" value="P:electron transport chain"/>
    <property type="evidence" value="ECO:0007669"/>
    <property type="project" value="UniProtKB-UniRule"/>
</dbReference>
<dbReference type="NCBIfam" id="NF009070">
    <property type="entry name" value="PRK12405.1"/>
    <property type="match status" value="1"/>
</dbReference>
<keyword evidence="4 8" id="KW-1278">Translocase</keyword>
<keyword evidence="5 8" id="KW-0249">Electron transport</keyword>
<keyword evidence="6 8" id="KW-1133">Transmembrane helix</keyword>
<evidence type="ECO:0000313" key="10">
    <source>
        <dbReference type="Proteomes" id="UP000010880"/>
    </source>
</evidence>
<keyword evidence="10" id="KW-1185">Reference proteome</keyword>
<dbReference type="InterPro" id="IPR010968">
    <property type="entry name" value="RnfE"/>
</dbReference>
<comment type="subunit">
    <text evidence="8">The complex is composed of six subunits: RnfA, RnfB, RnfC, RnfD, RnfE and RnfG.</text>
</comment>
<evidence type="ECO:0000256" key="6">
    <source>
        <dbReference type="ARBA" id="ARBA00022989"/>
    </source>
</evidence>
<evidence type="ECO:0000256" key="4">
    <source>
        <dbReference type="ARBA" id="ARBA00022967"/>
    </source>
</evidence>
<feature type="transmembrane region" description="Helical" evidence="8">
    <location>
        <begin position="134"/>
        <end position="158"/>
    </location>
</feature>
<evidence type="ECO:0000256" key="7">
    <source>
        <dbReference type="ARBA" id="ARBA00023136"/>
    </source>
</evidence>
<keyword evidence="2 8" id="KW-0813">Transport</keyword>
<evidence type="ECO:0000256" key="1">
    <source>
        <dbReference type="ARBA" id="ARBA00004127"/>
    </source>
</evidence>
<dbReference type="EMBL" id="CP003359">
    <property type="protein sequence ID" value="AGB41907.1"/>
    <property type="molecule type" value="Genomic_DNA"/>
</dbReference>
<dbReference type="KEGG" id="hhl:Halha_2008"/>
<keyword evidence="8" id="KW-1003">Cell membrane</keyword>
<dbReference type="eggNOG" id="COG4660">
    <property type="taxonomic scope" value="Bacteria"/>
</dbReference>
<evidence type="ECO:0000256" key="5">
    <source>
        <dbReference type="ARBA" id="ARBA00022982"/>
    </source>
</evidence>